<gene>
    <name evidence="3" type="ORF">NCGR_LOCUS50774</name>
</gene>
<proteinExistence type="predicted"/>
<keyword evidence="2" id="KW-0732">Signal</keyword>
<feature type="region of interest" description="Disordered" evidence="1">
    <location>
        <begin position="96"/>
        <end position="152"/>
    </location>
</feature>
<dbReference type="AlphaFoldDB" id="A0A811RC81"/>
<protein>
    <submittedName>
        <fullName evidence="3">Uncharacterized protein</fullName>
    </submittedName>
</protein>
<reference evidence="3" key="1">
    <citation type="submission" date="2020-10" db="EMBL/GenBank/DDBJ databases">
        <authorList>
            <person name="Han B."/>
            <person name="Lu T."/>
            <person name="Zhao Q."/>
            <person name="Huang X."/>
            <person name="Zhao Y."/>
        </authorList>
    </citation>
    <scope>NUCLEOTIDE SEQUENCE</scope>
</reference>
<feature type="chain" id="PRO_5032369221" evidence="2">
    <location>
        <begin position="27"/>
        <end position="164"/>
    </location>
</feature>
<comment type="caution">
    <text evidence="3">The sequence shown here is derived from an EMBL/GenBank/DDBJ whole genome shotgun (WGS) entry which is preliminary data.</text>
</comment>
<sequence length="164" mass="17771">MAREQEVIRLLGVLLFLLSGAWSTSSASPAPVCAGSREPVVLGEALGFCGGDDGLSCCDAAADAGLRAELDGLRISDDACAAIVKAVLCAVRRERNDGEQTTWTKHRQADDVGRGGRRRGPSTGEQEEKDPEEADYLLLPRHESKEQVRVRPCSERVRQGRRLI</sequence>
<dbReference type="Proteomes" id="UP000604825">
    <property type="component" value="Unassembled WGS sequence"/>
</dbReference>
<evidence type="ECO:0000313" key="3">
    <source>
        <dbReference type="EMBL" id="CAD6267469.1"/>
    </source>
</evidence>
<evidence type="ECO:0000313" key="4">
    <source>
        <dbReference type="Proteomes" id="UP000604825"/>
    </source>
</evidence>
<organism evidence="3 4">
    <name type="scientific">Miscanthus lutarioriparius</name>
    <dbReference type="NCBI Taxonomy" id="422564"/>
    <lineage>
        <taxon>Eukaryota</taxon>
        <taxon>Viridiplantae</taxon>
        <taxon>Streptophyta</taxon>
        <taxon>Embryophyta</taxon>
        <taxon>Tracheophyta</taxon>
        <taxon>Spermatophyta</taxon>
        <taxon>Magnoliopsida</taxon>
        <taxon>Liliopsida</taxon>
        <taxon>Poales</taxon>
        <taxon>Poaceae</taxon>
        <taxon>PACMAD clade</taxon>
        <taxon>Panicoideae</taxon>
        <taxon>Andropogonodae</taxon>
        <taxon>Andropogoneae</taxon>
        <taxon>Saccharinae</taxon>
        <taxon>Miscanthus</taxon>
    </lineage>
</organism>
<accession>A0A811RC81</accession>
<evidence type="ECO:0000256" key="2">
    <source>
        <dbReference type="SAM" id="SignalP"/>
    </source>
</evidence>
<evidence type="ECO:0000256" key="1">
    <source>
        <dbReference type="SAM" id="MobiDB-lite"/>
    </source>
</evidence>
<feature type="compositionally biased region" description="Acidic residues" evidence="1">
    <location>
        <begin position="125"/>
        <end position="135"/>
    </location>
</feature>
<name>A0A811RC81_9POAL</name>
<feature type="signal peptide" evidence="2">
    <location>
        <begin position="1"/>
        <end position="26"/>
    </location>
</feature>
<feature type="compositionally biased region" description="Basic and acidic residues" evidence="1">
    <location>
        <begin position="140"/>
        <end position="152"/>
    </location>
</feature>
<keyword evidence="4" id="KW-1185">Reference proteome</keyword>
<dbReference type="EMBL" id="CAJGYO010000014">
    <property type="protein sequence ID" value="CAD6267469.1"/>
    <property type="molecule type" value="Genomic_DNA"/>
</dbReference>